<proteinExistence type="predicted"/>
<organism evidence="8 9">
    <name type="scientific">Tessaracoccus flavus</name>
    <dbReference type="NCBI Taxonomy" id="1610493"/>
    <lineage>
        <taxon>Bacteria</taxon>
        <taxon>Bacillati</taxon>
        <taxon>Actinomycetota</taxon>
        <taxon>Actinomycetes</taxon>
        <taxon>Propionibacteriales</taxon>
        <taxon>Propionibacteriaceae</taxon>
        <taxon>Tessaracoccus</taxon>
    </lineage>
</organism>
<keyword evidence="2" id="KW-0378">Hydrolase</keyword>
<name>A0A1Q2CJ23_9ACTN</name>
<dbReference type="Pfam" id="PF01367">
    <property type="entry name" value="5_3_exonuc"/>
    <property type="match status" value="1"/>
</dbReference>
<dbReference type="Proteomes" id="UP000188324">
    <property type="component" value="Chromosome"/>
</dbReference>
<accession>A0A1Q2CJ23</accession>
<evidence type="ECO:0000256" key="4">
    <source>
        <dbReference type="ARBA" id="ARBA00023125"/>
    </source>
</evidence>
<dbReference type="InterPro" id="IPR002421">
    <property type="entry name" value="5-3_exonuclease"/>
</dbReference>
<comment type="function">
    <text evidence="5">5'-3' exonuclease acting preferentially on double-stranded DNA.</text>
</comment>
<reference evidence="8 9" key="1">
    <citation type="journal article" date="2016" name="Int. J. Syst. Evol. Microbiol.">
        <title>Tessaracoccus flavus sp. nov., isolated from the drainage system of a lindane-producing factory.</title>
        <authorList>
            <person name="Kumari R."/>
            <person name="Singh P."/>
            <person name="Schumann P."/>
            <person name="Lal R."/>
        </authorList>
    </citation>
    <scope>NUCLEOTIDE SEQUENCE [LARGE SCALE GENOMIC DNA]</scope>
    <source>
        <strain evidence="8 9">RP1T</strain>
    </source>
</reference>
<feature type="domain" description="5'-3' exonuclease" evidence="7">
    <location>
        <begin position="1"/>
        <end position="267"/>
    </location>
</feature>
<dbReference type="SMART" id="SM00279">
    <property type="entry name" value="HhH2"/>
    <property type="match status" value="1"/>
</dbReference>
<evidence type="ECO:0000313" key="8">
    <source>
        <dbReference type="EMBL" id="AQP46045.1"/>
    </source>
</evidence>
<protein>
    <recommendedName>
        <fullName evidence="6">5'-3' exonuclease</fullName>
    </recommendedName>
</protein>
<keyword evidence="8" id="KW-0255">Endonuclease</keyword>
<dbReference type="InterPro" id="IPR008918">
    <property type="entry name" value="HhH2"/>
</dbReference>
<dbReference type="EMBL" id="CP019605">
    <property type="protein sequence ID" value="AQP46045.1"/>
    <property type="molecule type" value="Genomic_DNA"/>
</dbReference>
<dbReference type="GO" id="GO:0017108">
    <property type="term" value="F:5'-flap endonuclease activity"/>
    <property type="evidence" value="ECO:0007669"/>
    <property type="project" value="InterPro"/>
</dbReference>
<dbReference type="InterPro" id="IPR036279">
    <property type="entry name" value="5-3_exonuclease_C_sf"/>
</dbReference>
<dbReference type="InterPro" id="IPR020046">
    <property type="entry name" value="5-3_exonucl_a-hlix_arch_N"/>
</dbReference>
<dbReference type="InterPro" id="IPR020045">
    <property type="entry name" value="DNA_polI_H3TH"/>
</dbReference>
<keyword evidence="4" id="KW-0238">DNA-binding</keyword>
<keyword evidence="9" id="KW-1185">Reference proteome</keyword>
<keyword evidence="1" id="KW-0540">Nuclease</keyword>
<dbReference type="CDD" id="cd09898">
    <property type="entry name" value="H3TH_53EXO"/>
    <property type="match status" value="1"/>
</dbReference>
<dbReference type="PANTHER" id="PTHR42646">
    <property type="entry name" value="FLAP ENDONUCLEASE XNI"/>
    <property type="match status" value="1"/>
</dbReference>
<evidence type="ECO:0000256" key="2">
    <source>
        <dbReference type="ARBA" id="ARBA00022801"/>
    </source>
</evidence>
<dbReference type="SMART" id="SM00475">
    <property type="entry name" value="53EXOc"/>
    <property type="match status" value="1"/>
</dbReference>
<dbReference type="GO" id="GO:0003677">
    <property type="term" value="F:DNA binding"/>
    <property type="evidence" value="ECO:0007669"/>
    <property type="project" value="UniProtKB-KW"/>
</dbReference>
<dbReference type="Pfam" id="PF02739">
    <property type="entry name" value="5_3_exonuc_N"/>
    <property type="match status" value="1"/>
</dbReference>
<dbReference type="Gene3D" id="1.10.150.20">
    <property type="entry name" value="5' to 3' exonuclease, C-terminal subdomain"/>
    <property type="match status" value="1"/>
</dbReference>
<evidence type="ECO:0000256" key="6">
    <source>
        <dbReference type="ARBA" id="ARBA00050026"/>
    </source>
</evidence>
<evidence type="ECO:0000259" key="7">
    <source>
        <dbReference type="SMART" id="SM00475"/>
    </source>
</evidence>
<sequence>MAFDTSYLYFRAFFGVPATFRSPDGRPVNAVRGTLDFIARLVEQYSPDRFVCAWDDDWRPSWRVDLVPSYKTHRVIEGATQSVEIVDDDLTIQVPMIRDCLDALGIPVVGVAEHEADDVLASLARQHDGQSLVVTGDRDLFQLVGPDTSVVYVARGVAKHELVTPEVLATKYELAPDSYVDFAVLRGDPSDGLPGVKGIGDKSAATLVNRYPSLEAMVEAAIDAGSGMSPSMRSKLLADVDYLARAREVVTAVDTLALPTLEATPADEARIAELTETLGLGGSMGRLSALISRRAAHTGTN</sequence>
<dbReference type="STRING" id="1610493.RPIT_05995"/>
<dbReference type="SUPFAM" id="SSF88723">
    <property type="entry name" value="PIN domain-like"/>
    <property type="match status" value="1"/>
</dbReference>
<dbReference type="OrthoDB" id="9806424at2"/>
<evidence type="ECO:0000313" key="9">
    <source>
        <dbReference type="Proteomes" id="UP000188324"/>
    </source>
</evidence>
<dbReference type="GO" id="GO:0008409">
    <property type="term" value="F:5'-3' exonuclease activity"/>
    <property type="evidence" value="ECO:0007669"/>
    <property type="project" value="InterPro"/>
</dbReference>
<evidence type="ECO:0000256" key="5">
    <source>
        <dbReference type="ARBA" id="ARBA00049957"/>
    </source>
</evidence>
<dbReference type="InterPro" id="IPR029060">
    <property type="entry name" value="PIN-like_dom_sf"/>
</dbReference>
<dbReference type="SUPFAM" id="SSF47807">
    <property type="entry name" value="5' to 3' exonuclease, C-terminal subdomain"/>
    <property type="match status" value="1"/>
</dbReference>
<dbReference type="AlphaFoldDB" id="A0A1Q2CJ23"/>
<dbReference type="Gene3D" id="3.40.50.1010">
    <property type="entry name" value="5'-nuclease"/>
    <property type="match status" value="1"/>
</dbReference>
<dbReference type="CDD" id="cd09859">
    <property type="entry name" value="PIN_53EXO"/>
    <property type="match status" value="1"/>
</dbReference>
<dbReference type="InterPro" id="IPR038969">
    <property type="entry name" value="FEN"/>
</dbReference>
<evidence type="ECO:0000256" key="1">
    <source>
        <dbReference type="ARBA" id="ARBA00022722"/>
    </source>
</evidence>
<dbReference type="PANTHER" id="PTHR42646:SF2">
    <property type="entry name" value="5'-3' EXONUCLEASE FAMILY PROTEIN"/>
    <property type="match status" value="1"/>
</dbReference>
<gene>
    <name evidence="8" type="ORF">RPIT_05995</name>
</gene>
<evidence type="ECO:0000256" key="3">
    <source>
        <dbReference type="ARBA" id="ARBA00022839"/>
    </source>
</evidence>
<dbReference type="GO" id="GO:0033567">
    <property type="term" value="P:DNA replication, Okazaki fragment processing"/>
    <property type="evidence" value="ECO:0007669"/>
    <property type="project" value="InterPro"/>
</dbReference>
<keyword evidence="3" id="KW-0269">Exonuclease</keyword>
<dbReference type="KEGG" id="tfl:RPIT_05995"/>